<dbReference type="Gene3D" id="3.40.50.720">
    <property type="entry name" value="NAD(P)-binding Rossmann-like Domain"/>
    <property type="match status" value="1"/>
</dbReference>
<feature type="domain" description="NmrA-like" evidence="3">
    <location>
        <begin position="4"/>
        <end position="241"/>
    </location>
</feature>
<dbReference type="InterPro" id="IPR036291">
    <property type="entry name" value="NAD(P)-bd_dom_sf"/>
</dbReference>
<evidence type="ECO:0000313" key="4">
    <source>
        <dbReference type="EMBL" id="KAI1611357.1"/>
    </source>
</evidence>
<reference evidence="4" key="1">
    <citation type="journal article" date="2022" name="bioRxiv">
        <title>Deciphering the potential niche of two novel black yeast fungi from a biological soil crust based on their genomes, phenotypes, and melanin regulation.</title>
        <authorList>
            <consortium name="DOE Joint Genome Institute"/>
            <person name="Carr E.C."/>
            <person name="Barton Q."/>
            <person name="Grambo S."/>
            <person name="Sullivan M."/>
            <person name="Renfro C.M."/>
            <person name="Kuo A."/>
            <person name="Pangilinan J."/>
            <person name="Lipzen A."/>
            <person name="Keymanesh K."/>
            <person name="Savage E."/>
            <person name="Barry K."/>
            <person name="Grigoriev I.V."/>
            <person name="Riekhof W.R."/>
            <person name="Harris S.S."/>
        </authorList>
    </citation>
    <scope>NUCLEOTIDE SEQUENCE</scope>
    <source>
        <strain evidence="4">JF 03-4F</strain>
    </source>
</reference>
<proteinExistence type="predicted"/>
<dbReference type="AlphaFoldDB" id="A0AAN6DUC8"/>
<organism evidence="4 5">
    <name type="scientific">Exophiala viscosa</name>
    <dbReference type="NCBI Taxonomy" id="2486360"/>
    <lineage>
        <taxon>Eukaryota</taxon>
        <taxon>Fungi</taxon>
        <taxon>Dikarya</taxon>
        <taxon>Ascomycota</taxon>
        <taxon>Pezizomycotina</taxon>
        <taxon>Eurotiomycetes</taxon>
        <taxon>Chaetothyriomycetidae</taxon>
        <taxon>Chaetothyriales</taxon>
        <taxon>Herpotrichiellaceae</taxon>
        <taxon>Exophiala</taxon>
    </lineage>
</organism>
<evidence type="ECO:0000313" key="5">
    <source>
        <dbReference type="Proteomes" id="UP001203852"/>
    </source>
</evidence>
<dbReference type="InterPro" id="IPR051609">
    <property type="entry name" value="NmrA/Isoflavone_reductase-like"/>
</dbReference>
<evidence type="ECO:0000259" key="3">
    <source>
        <dbReference type="Pfam" id="PF05368"/>
    </source>
</evidence>
<keyword evidence="2" id="KW-0560">Oxidoreductase</keyword>
<evidence type="ECO:0000256" key="2">
    <source>
        <dbReference type="ARBA" id="ARBA00023002"/>
    </source>
</evidence>
<dbReference type="Proteomes" id="UP001203852">
    <property type="component" value="Unassembled WGS sequence"/>
</dbReference>
<comment type="caution">
    <text evidence="4">The sequence shown here is derived from an EMBL/GenBank/DDBJ whole genome shotgun (WGS) entry which is preliminary data.</text>
</comment>
<dbReference type="PANTHER" id="PTHR47706">
    <property type="entry name" value="NMRA-LIKE FAMILY PROTEIN"/>
    <property type="match status" value="1"/>
</dbReference>
<dbReference type="InterPro" id="IPR045312">
    <property type="entry name" value="PCBER-like"/>
</dbReference>
<dbReference type="Gene3D" id="3.90.25.10">
    <property type="entry name" value="UDP-galactose 4-epimerase, domain 1"/>
    <property type="match status" value="1"/>
</dbReference>
<dbReference type="EMBL" id="MU404356">
    <property type="protein sequence ID" value="KAI1611357.1"/>
    <property type="molecule type" value="Genomic_DNA"/>
</dbReference>
<sequence length="308" mass="32667">MAVKVAIAGGTGNLGPAIVYALLNAGYHVTVLTRKGSNSASKLPKHDNISVAEVDYSSVESLTEALKGHKVVVSTVGTELLGGQDPLIDAAIAAGVTRFLPSEFGSNTPNPKSSQLPVFQAKVKTQKYLKEKAAQNPNFSYTLVINGPFFDWGIQVGFVANPAKHAITVYNGGDIPFSATNLDTIGQGVVGVIEHLDETKNRAVYIQSTATTQNQLIAYGKEKDGKDWDVTPKDTKQVYKESLTELQKGADGNIGAAMIGFIFTSVFEEGYGGNWSDKTDNELLGLKSLSDSDVKALVQGLLPSSSAL</sequence>
<dbReference type="Pfam" id="PF05368">
    <property type="entry name" value="NmrA"/>
    <property type="match status" value="1"/>
</dbReference>
<keyword evidence="1" id="KW-0521">NADP</keyword>
<name>A0AAN6DUC8_9EURO</name>
<keyword evidence="5" id="KW-1185">Reference proteome</keyword>
<gene>
    <name evidence="4" type="ORF">EDD36DRAFT_286316</name>
</gene>
<dbReference type="PANTHER" id="PTHR47706:SF1">
    <property type="entry name" value="CIPA-LIKE, PUTATIVE (AFU_ORTHOLOGUE AFUA_1G12460)-RELATED"/>
    <property type="match status" value="1"/>
</dbReference>
<protein>
    <recommendedName>
        <fullName evidence="3">NmrA-like domain-containing protein</fullName>
    </recommendedName>
</protein>
<dbReference type="InterPro" id="IPR008030">
    <property type="entry name" value="NmrA-like"/>
</dbReference>
<accession>A0AAN6DUC8</accession>
<evidence type="ECO:0000256" key="1">
    <source>
        <dbReference type="ARBA" id="ARBA00022857"/>
    </source>
</evidence>
<dbReference type="CDD" id="cd05259">
    <property type="entry name" value="PCBER_SDR_a"/>
    <property type="match status" value="1"/>
</dbReference>
<dbReference type="GO" id="GO:0016491">
    <property type="term" value="F:oxidoreductase activity"/>
    <property type="evidence" value="ECO:0007669"/>
    <property type="project" value="UniProtKB-KW"/>
</dbReference>
<dbReference type="SUPFAM" id="SSF51735">
    <property type="entry name" value="NAD(P)-binding Rossmann-fold domains"/>
    <property type="match status" value="1"/>
</dbReference>